<feature type="compositionally biased region" description="Low complexity" evidence="5">
    <location>
        <begin position="452"/>
        <end position="481"/>
    </location>
</feature>
<evidence type="ECO:0000256" key="2">
    <source>
        <dbReference type="ARBA" id="ARBA00022490"/>
    </source>
</evidence>
<organism evidence="6 7">
    <name type="scientific">Entamoeba invadens IP1</name>
    <dbReference type="NCBI Taxonomy" id="370355"/>
    <lineage>
        <taxon>Eukaryota</taxon>
        <taxon>Amoebozoa</taxon>
        <taxon>Evosea</taxon>
        <taxon>Archamoebae</taxon>
        <taxon>Mastigamoebida</taxon>
        <taxon>Entamoebidae</taxon>
        <taxon>Entamoeba</taxon>
    </lineage>
</organism>
<dbReference type="GO" id="GO:0007015">
    <property type="term" value="P:actin filament organization"/>
    <property type="evidence" value="ECO:0007669"/>
    <property type="project" value="InterPro"/>
</dbReference>
<dbReference type="VEuPathDB" id="AmoebaDB:EIN_487890"/>
<keyword evidence="4" id="KW-0206">Cytoskeleton</keyword>
<dbReference type="GeneID" id="14888233"/>
<dbReference type="GO" id="GO:0005856">
    <property type="term" value="C:cytoskeleton"/>
    <property type="evidence" value="ECO:0007669"/>
    <property type="project" value="UniProtKB-SubCell"/>
</dbReference>
<feature type="compositionally biased region" description="Acidic residues" evidence="5">
    <location>
        <begin position="693"/>
        <end position="705"/>
    </location>
</feature>
<accession>A0A0A1U4T5</accession>
<feature type="compositionally biased region" description="Low complexity" evidence="5">
    <location>
        <begin position="382"/>
        <end position="393"/>
    </location>
</feature>
<protein>
    <submittedName>
        <fullName evidence="6">Caldesmon, putative</fullName>
    </submittedName>
</protein>
<dbReference type="KEGG" id="eiv:EIN_487890"/>
<evidence type="ECO:0000256" key="5">
    <source>
        <dbReference type="SAM" id="MobiDB-lite"/>
    </source>
</evidence>
<name>A0A0A1U4T5_ENTIV</name>
<evidence type="ECO:0000313" key="6">
    <source>
        <dbReference type="EMBL" id="ELP89277.1"/>
    </source>
</evidence>
<feature type="compositionally biased region" description="Polar residues" evidence="5">
    <location>
        <begin position="405"/>
        <end position="415"/>
    </location>
</feature>
<feature type="compositionally biased region" description="Polar residues" evidence="5">
    <location>
        <begin position="281"/>
        <end position="296"/>
    </location>
</feature>
<feature type="compositionally biased region" description="Basic and acidic residues" evidence="5">
    <location>
        <begin position="224"/>
        <end position="249"/>
    </location>
</feature>
<feature type="compositionally biased region" description="Polar residues" evidence="5">
    <location>
        <begin position="435"/>
        <end position="444"/>
    </location>
</feature>
<feature type="compositionally biased region" description="Basic and acidic residues" evidence="5">
    <location>
        <begin position="353"/>
        <end position="381"/>
    </location>
</feature>
<gene>
    <name evidence="6" type="ORF">EIN_487890</name>
</gene>
<feature type="compositionally biased region" description="Polar residues" evidence="5">
    <location>
        <begin position="198"/>
        <end position="211"/>
    </location>
</feature>
<keyword evidence="2" id="KW-0963">Cytoplasm</keyword>
<dbReference type="AlphaFoldDB" id="A0A0A1U4T5"/>
<evidence type="ECO:0000256" key="3">
    <source>
        <dbReference type="ARBA" id="ARBA00022553"/>
    </source>
</evidence>
<dbReference type="InterPro" id="IPR036936">
    <property type="entry name" value="CRIB_dom_sf"/>
</dbReference>
<feature type="compositionally biased region" description="Basic and acidic residues" evidence="5">
    <location>
        <begin position="490"/>
        <end position="591"/>
    </location>
</feature>
<dbReference type="RefSeq" id="XP_004256048.1">
    <property type="nucleotide sequence ID" value="XM_004256000.1"/>
</dbReference>
<feature type="region of interest" description="Disordered" evidence="5">
    <location>
        <begin position="148"/>
        <end position="638"/>
    </location>
</feature>
<comment type="subcellular location">
    <subcellularLocation>
        <location evidence="1">Cytoplasm</location>
        <location evidence="1">Cytoskeleton</location>
    </subcellularLocation>
</comment>
<feature type="compositionally biased region" description="Basic and acidic residues" evidence="5">
    <location>
        <begin position="597"/>
        <end position="611"/>
    </location>
</feature>
<keyword evidence="3" id="KW-0597">Phosphoprotein</keyword>
<feature type="compositionally biased region" description="Pro residues" evidence="5">
    <location>
        <begin position="623"/>
        <end position="634"/>
    </location>
</feature>
<feature type="compositionally biased region" description="Low complexity" evidence="5">
    <location>
        <begin position="251"/>
        <end position="260"/>
    </location>
</feature>
<evidence type="ECO:0000256" key="4">
    <source>
        <dbReference type="ARBA" id="ARBA00023212"/>
    </source>
</evidence>
<evidence type="ECO:0000313" key="7">
    <source>
        <dbReference type="Proteomes" id="UP000014680"/>
    </source>
</evidence>
<evidence type="ECO:0000256" key="1">
    <source>
        <dbReference type="ARBA" id="ARBA00004245"/>
    </source>
</evidence>
<dbReference type="OMA" id="RPPCNGE"/>
<reference evidence="6 7" key="1">
    <citation type="submission" date="2012-10" db="EMBL/GenBank/DDBJ databases">
        <authorList>
            <person name="Zafar N."/>
            <person name="Inman J."/>
            <person name="Hall N."/>
            <person name="Lorenzi H."/>
            <person name="Caler E."/>
        </authorList>
    </citation>
    <scope>NUCLEOTIDE SEQUENCE [LARGE SCALE GENOMIC DNA]</scope>
    <source>
        <strain evidence="6 7">IP1</strain>
    </source>
</reference>
<dbReference type="InterPro" id="IPR011026">
    <property type="entry name" value="WAS_C"/>
</dbReference>
<dbReference type="Gene3D" id="3.90.810.10">
    <property type="entry name" value="CRIB domain"/>
    <property type="match status" value="1"/>
</dbReference>
<keyword evidence="7" id="KW-1185">Reference proteome</keyword>
<feature type="region of interest" description="Disordered" evidence="5">
    <location>
        <begin position="686"/>
        <end position="705"/>
    </location>
</feature>
<feature type="compositionally biased region" description="Low complexity" evidence="5">
    <location>
        <begin position="416"/>
        <end position="428"/>
    </location>
</feature>
<dbReference type="SUPFAM" id="SSF47912">
    <property type="entry name" value="Wiscott-Aldrich syndrome protein, WASP, C-terminal domain"/>
    <property type="match status" value="1"/>
</dbReference>
<dbReference type="Proteomes" id="UP000014680">
    <property type="component" value="Unassembled WGS sequence"/>
</dbReference>
<dbReference type="EMBL" id="KB206670">
    <property type="protein sequence ID" value="ELP89277.1"/>
    <property type="molecule type" value="Genomic_DNA"/>
</dbReference>
<sequence length="705" mass="80426">MKFTIIQDYEIEESLIKYIKKPTNNELIIPLMFGKKDKNKKKMVIEKRGPVERSHIGFSSTGELEVENLPSAWVAFFKKAGVKKSDLADKETRDKVFKLMASSSVVNDMQKEVSNNPNAAKALRNTMKPQKKIPEGMTVTPITPQFIKQQQDKEVSRTIRTSTTPGVAPTPIKETKIETKQQPSVHKKPVAPYHKFNSKTVTKQHTTNHTAQRGKVNIPSAFAEGDKKDSYKPKTFYEKVEEKEKEKPKTSNVNNSSSVVKPTQNKKLLPQAETKTAPVYQRQSAISQNPAFSKFNTQQTTTTTQPKRVVKEDSDDDEMFKPTVIGNEWSDDEEQKCVIPKPAKSYKTSQKSPDIKKEVKPKVLETPKEVQKPVEEKKEKSVSTQQKTQASQKSVHEKKQEAFNKFNTPTPSNSSQLKPKTYTYQTKTPLKKENTVTPPQSTTGFKKPSPPSSQKTPPQTTVKTTCETVTPPQTKSPSFKRPSPPPPKQDQIKINEDKAKEEKLKLEKEKLEKEQQEKREKQEKEKQQREKEEKLKAEKEKADKEKEEKLRADKLKEQKQKEEKARADKEREKIEKEKALKAQKEQEEQQKAQKLLEQAEQKEREERDKNTQQKTAAALAPPSSLPPPNAPPPVIKSGVENANAGISFTQLIFAQSGNLNKTEMKEKQVQEDEVVLALRGILDERRKDIATEYSDDEDDWSDDDW</sequence>
<dbReference type="OrthoDB" id="8963340at2759"/>
<proteinExistence type="predicted"/>